<dbReference type="PANTHER" id="PTHR48081:SF8">
    <property type="entry name" value="ALPHA_BETA HYDROLASE FOLD-3 DOMAIN-CONTAINING PROTEIN-RELATED"/>
    <property type="match status" value="1"/>
</dbReference>
<dbReference type="PANTHER" id="PTHR48081">
    <property type="entry name" value="AB HYDROLASE SUPERFAMILY PROTEIN C4A8.06C"/>
    <property type="match status" value="1"/>
</dbReference>
<evidence type="ECO:0000313" key="4">
    <source>
        <dbReference type="EMBL" id="QHT71494.1"/>
    </source>
</evidence>
<accession>A0A6C0GUL1</accession>
<evidence type="ECO:0000259" key="3">
    <source>
        <dbReference type="Pfam" id="PF07859"/>
    </source>
</evidence>
<name>A0A6C0GUL1_9BACT</name>
<dbReference type="AlphaFoldDB" id="A0A6C0GUL1"/>
<protein>
    <submittedName>
        <fullName evidence="4">Alpha/beta hydrolase</fullName>
    </submittedName>
</protein>
<evidence type="ECO:0000256" key="2">
    <source>
        <dbReference type="SAM" id="SignalP"/>
    </source>
</evidence>
<dbReference type="GO" id="GO:0016787">
    <property type="term" value="F:hydrolase activity"/>
    <property type="evidence" value="ECO:0007669"/>
    <property type="project" value="UniProtKB-KW"/>
</dbReference>
<dbReference type="RefSeq" id="WP_162447430.1">
    <property type="nucleotide sequence ID" value="NZ_CP048222.1"/>
</dbReference>
<keyword evidence="5" id="KW-1185">Reference proteome</keyword>
<dbReference type="KEGG" id="rhoz:GXP67_34960"/>
<dbReference type="InterPro" id="IPR013094">
    <property type="entry name" value="AB_hydrolase_3"/>
</dbReference>
<dbReference type="Pfam" id="PF07859">
    <property type="entry name" value="Abhydrolase_3"/>
    <property type="match status" value="1"/>
</dbReference>
<feature type="signal peptide" evidence="2">
    <location>
        <begin position="1"/>
        <end position="18"/>
    </location>
</feature>
<evidence type="ECO:0000256" key="1">
    <source>
        <dbReference type="ARBA" id="ARBA00022801"/>
    </source>
</evidence>
<gene>
    <name evidence="4" type="ORF">GXP67_34960</name>
</gene>
<dbReference type="Proteomes" id="UP000480178">
    <property type="component" value="Chromosome"/>
</dbReference>
<evidence type="ECO:0000313" key="5">
    <source>
        <dbReference type="Proteomes" id="UP000480178"/>
    </source>
</evidence>
<feature type="chain" id="PRO_5025366898" evidence="2">
    <location>
        <begin position="19"/>
        <end position="298"/>
    </location>
</feature>
<organism evidence="4 5">
    <name type="scientific">Rhodocytophaga rosea</name>
    <dbReference type="NCBI Taxonomy" id="2704465"/>
    <lineage>
        <taxon>Bacteria</taxon>
        <taxon>Pseudomonadati</taxon>
        <taxon>Bacteroidota</taxon>
        <taxon>Cytophagia</taxon>
        <taxon>Cytophagales</taxon>
        <taxon>Rhodocytophagaceae</taxon>
        <taxon>Rhodocytophaga</taxon>
    </lineage>
</organism>
<dbReference type="Gene3D" id="3.40.50.1820">
    <property type="entry name" value="alpha/beta hydrolase"/>
    <property type="match status" value="1"/>
</dbReference>
<keyword evidence="2" id="KW-0732">Signal</keyword>
<dbReference type="InterPro" id="IPR050300">
    <property type="entry name" value="GDXG_lipolytic_enzyme"/>
</dbReference>
<dbReference type="SUPFAM" id="SSF53474">
    <property type="entry name" value="alpha/beta-Hydrolases"/>
    <property type="match status" value="1"/>
</dbReference>
<dbReference type="InterPro" id="IPR029058">
    <property type="entry name" value="AB_hydrolase_fold"/>
</dbReference>
<keyword evidence="1 4" id="KW-0378">Hydrolase</keyword>
<reference evidence="4 5" key="1">
    <citation type="submission" date="2020-01" db="EMBL/GenBank/DDBJ databases">
        <authorList>
            <person name="Kim M.K."/>
        </authorList>
    </citation>
    <scope>NUCLEOTIDE SEQUENCE [LARGE SCALE GENOMIC DNA]</scope>
    <source>
        <strain evidence="4 5">172606-1</strain>
    </source>
</reference>
<proteinExistence type="predicted"/>
<dbReference type="EMBL" id="CP048222">
    <property type="protein sequence ID" value="QHT71494.1"/>
    <property type="molecule type" value="Genomic_DNA"/>
</dbReference>
<sequence>MKQLFVGLLLLLCVIVQAQHQPPSPEQIRSTIAKLITDLGVPPEPVAKVENHFVTNGSDSIPIRMYEPVSGKRLPILYYVHGGGWVAGDLDTHDNICRYLANHLQAIVIAVHYRRPPEYKFPAAFDDSYTVLKWIDTHTNKLNGNGNLIVIGDSAGGQLVASLCLVNAKEKKPVPILAQVLINPGVNFSKGSVAYTTPPRFIDFYLNENDNTNDIRISPRLAENVRGVPPAIIVVGEHDKIRNDGEFYHQKLLNDGVKSLLYIQPNAGHLREHWCAADQIAKPAINFVVENLQQWLLK</sequence>
<feature type="domain" description="Alpha/beta hydrolase fold-3" evidence="3">
    <location>
        <begin position="78"/>
        <end position="269"/>
    </location>
</feature>